<evidence type="ECO:0000313" key="13">
    <source>
        <dbReference type="EMBL" id="PQJ54714.1"/>
    </source>
</evidence>
<dbReference type="GO" id="GO:0015886">
    <property type="term" value="P:heme transport"/>
    <property type="evidence" value="ECO:0007669"/>
    <property type="project" value="InterPro"/>
</dbReference>
<dbReference type="Pfam" id="PF04995">
    <property type="entry name" value="CcmD"/>
    <property type="match status" value="1"/>
</dbReference>
<evidence type="ECO:0000256" key="4">
    <source>
        <dbReference type="ARBA" id="ARBA00016461"/>
    </source>
</evidence>
<evidence type="ECO:0000313" key="14">
    <source>
        <dbReference type="Proteomes" id="UP000239007"/>
    </source>
</evidence>
<feature type="transmembrane region" description="Helical" evidence="12">
    <location>
        <begin position="15"/>
        <end position="35"/>
    </location>
</feature>
<dbReference type="AlphaFoldDB" id="A0A2S7UXJ2"/>
<evidence type="ECO:0000256" key="7">
    <source>
        <dbReference type="ARBA" id="ARBA00022519"/>
    </source>
</evidence>
<reference evidence="13 14" key="1">
    <citation type="submission" date="2016-12" db="EMBL/GenBank/DDBJ databases">
        <title>Diversity of luminous bacteria.</title>
        <authorList>
            <person name="Yoshizawa S."/>
            <person name="Kogure K."/>
        </authorList>
    </citation>
    <scope>NUCLEOTIDE SEQUENCE [LARGE SCALE GENOMIC DNA]</scope>
    <source>
        <strain evidence="13 14">SA4-48</strain>
    </source>
</reference>
<comment type="subcellular location">
    <subcellularLocation>
        <location evidence="2 12">Cell inner membrane</location>
        <topology evidence="2 12">Single-pass membrane protein</topology>
    </subcellularLocation>
</comment>
<dbReference type="OrthoDB" id="9815607at2"/>
<organism evidence="13 14">
    <name type="scientific">Psychrosphaera saromensis</name>
    <dbReference type="NCBI Taxonomy" id="716813"/>
    <lineage>
        <taxon>Bacteria</taxon>
        <taxon>Pseudomonadati</taxon>
        <taxon>Pseudomonadota</taxon>
        <taxon>Gammaproteobacteria</taxon>
        <taxon>Alteromonadales</taxon>
        <taxon>Pseudoalteromonadaceae</taxon>
        <taxon>Psychrosphaera</taxon>
    </lineage>
</organism>
<keyword evidence="6 12" id="KW-1003">Cell membrane</keyword>
<evidence type="ECO:0000256" key="10">
    <source>
        <dbReference type="ARBA" id="ARBA00022989"/>
    </source>
</evidence>
<keyword evidence="11 12" id="KW-0472">Membrane</keyword>
<evidence type="ECO:0000256" key="11">
    <source>
        <dbReference type="ARBA" id="ARBA00023136"/>
    </source>
</evidence>
<keyword evidence="5 12" id="KW-0813">Transport</keyword>
<keyword evidence="7 12" id="KW-0997">Cell inner membrane</keyword>
<dbReference type="GO" id="GO:1903607">
    <property type="term" value="P:cytochrome c biosynthetic process"/>
    <property type="evidence" value="ECO:0007669"/>
    <property type="project" value="TreeGrafter"/>
</dbReference>
<keyword evidence="9 12" id="KW-0201">Cytochrome c-type biogenesis</keyword>
<comment type="caution">
    <text evidence="13">The sequence shown here is derived from an EMBL/GenBank/DDBJ whole genome shotgun (WGS) entry which is preliminary data.</text>
</comment>
<evidence type="ECO:0000256" key="3">
    <source>
        <dbReference type="ARBA" id="ARBA00008741"/>
    </source>
</evidence>
<proteinExistence type="inferred from homology"/>
<dbReference type="RefSeq" id="WP_105053236.1">
    <property type="nucleotide sequence ID" value="NZ_BMYG01000001.1"/>
</dbReference>
<dbReference type="InterPro" id="IPR052075">
    <property type="entry name" value="Heme_exporter_D"/>
</dbReference>
<keyword evidence="14" id="KW-1185">Reference proteome</keyword>
<accession>A0A2S7UXJ2</accession>
<protein>
    <recommendedName>
        <fullName evidence="4 12">Heme exporter protein D</fullName>
    </recommendedName>
</protein>
<sequence length="73" mass="8192">MQFNSFSEVLAMGGYGAYVWSSVAIVFAVLLMLIVHSCTAKNRTLRLLRIEQERAEKISQAKVANAQALFDKR</sequence>
<dbReference type="PANTHER" id="PTHR37531:SF1">
    <property type="entry name" value="HEME EXPORTER PROTEIN D"/>
    <property type="match status" value="1"/>
</dbReference>
<dbReference type="InterPro" id="IPR007078">
    <property type="entry name" value="Haem_export_protD_CcmD"/>
</dbReference>
<evidence type="ECO:0000256" key="1">
    <source>
        <dbReference type="ARBA" id="ARBA00002442"/>
    </source>
</evidence>
<gene>
    <name evidence="13" type="ORF">BTO11_14355</name>
</gene>
<comment type="similarity">
    <text evidence="3 12">Belongs to the CcmD/CycX/HelD family.</text>
</comment>
<evidence type="ECO:0000256" key="6">
    <source>
        <dbReference type="ARBA" id="ARBA00022475"/>
    </source>
</evidence>
<name>A0A2S7UXJ2_9GAMM</name>
<dbReference type="NCBIfam" id="TIGR03141">
    <property type="entry name" value="cytochro_ccmD"/>
    <property type="match status" value="1"/>
</dbReference>
<dbReference type="GO" id="GO:0017004">
    <property type="term" value="P:cytochrome complex assembly"/>
    <property type="evidence" value="ECO:0007669"/>
    <property type="project" value="UniProtKB-KW"/>
</dbReference>
<dbReference type="GO" id="GO:0005886">
    <property type="term" value="C:plasma membrane"/>
    <property type="evidence" value="ECO:0007669"/>
    <property type="project" value="UniProtKB-SubCell"/>
</dbReference>
<evidence type="ECO:0000256" key="9">
    <source>
        <dbReference type="ARBA" id="ARBA00022748"/>
    </source>
</evidence>
<keyword evidence="10 12" id="KW-1133">Transmembrane helix</keyword>
<comment type="function">
    <text evidence="1 12">Required for the export of heme to the periplasm for the biogenesis of c-type cytochromes.</text>
</comment>
<keyword evidence="8 12" id="KW-0812">Transmembrane</keyword>
<evidence type="ECO:0000256" key="5">
    <source>
        <dbReference type="ARBA" id="ARBA00022448"/>
    </source>
</evidence>
<evidence type="ECO:0000256" key="2">
    <source>
        <dbReference type="ARBA" id="ARBA00004377"/>
    </source>
</evidence>
<dbReference type="Proteomes" id="UP000239007">
    <property type="component" value="Unassembled WGS sequence"/>
</dbReference>
<dbReference type="EMBL" id="MSCH01000003">
    <property type="protein sequence ID" value="PQJ54714.1"/>
    <property type="molecule type" value="Genomic_DNA"/>
</dbReference>
<evidence type="ECO:0000256" key="8">
    <source>
        <dbReference type="ARBA" id="ARBA00022692"/>
    </source>
</evidence>
<evidence type="ECO:0000256" key="12">
    <source>
        <dbReference type="RuleBase" id="RU363101"/>
    </source>
</evidence>
<dbReference type="PANTHER" id="PTHR37531">
    <property type="entry name" value="HEME EXPORTER PROTEIN D"/>
    <property type="match status" value="1"/>
</dbReference>